<proteinExistence type="predicted"/>
<dbReference type="AlphaFoldDB" id="A0A4Y8ZQH6"/>
<dbReference type="OrthoDB" id="7595634at2"/>
<keyword evidence="2" id="KW-1185">Reference proteome</keyword>
<sequence length="171" mass="18615">MMNAILMLAALSPDAAASLPRPAIGPELRATNCAVADERKRLLREGEAALEAAKPLMEDATRRMEARAHAVGDQLIARGVWTETDRARFSLAMLGRPEFKAHLAEVTSILDAMMRSVDTLAAAPKDEALSCRVMLDMLGQVDRSAAAADDGWRIIEHYYAEEAQRLGVSLN</sequence>
<protein>
    <submittedName>
        <fullName evidence="1">Uncharacterized protein</fullName>
    </submittedName>
</protein>
<reference evidence="1 2" key="1">
    <citation type="submission" date="2019-03" db="EMBL/GenBank/DDBJ databases">
        <title>Genome sequence of Sphingomonas sp. 17J27-24.</title>
        <authorList>
            <person name="Kim M."/>
            <person name="Maeng S."/>
            <person name="Sathiyaraj S."/>
        </authorList>
    </citation>
    <scope>NUCLEOTIDE SEQUENCE [LARGE SCALE GENOMIC DNA]</scope>
    <source>
        <strain evidence="1 2">17J27-24</strain>
    </source>
</reference>
<dbReference type="Proteomes" id="UP000298213">
    <property type="component" value="Unassembled WGS sequence"/>
</dbReference>
<evidence type="ECO:0000313" key="2">
    <source>
        <dbReference type="Proteomes" id="UP000298213"/>
    </source>
</evidence>
<evidence type="ECO:0000313" key="1">
    <source>
        <dbReference type="EMBL" id="TFI58253.1"/>
    </source>
</evidence>
<organism evidence="1 2">
    <name type="scientific">Sphingomonas parva</name>
    <dbReference type="NCBI Taxonomy" id="2555898"/>
    <lineage>
        <taxon>Bacteria</taxon>
        <taxon>Pseudomonadati</taxon>
        <taxon>Pseudomonadota</taxon>
        <taxon>Alphaproteobacteria</taxon>
        <taxon>Sphingomonadales</taxon>
        <taxon>Sphingomonadaceae</taxon>
        <taxon>Sphingomonas</taxon>
    </lineage>
</organism>
<gene>
    <name evidence="1" type="ORF">E2493_10710</name>
</gene>
<dbReference type="RefSeq" id="WP_135086560.1">
    <property type="nucleotide sequence ID" value="NZ_SPDV01000018.1"/>
</dbReference>
<comment type="caution">
    <text evidence="1">The sequence shown here is derived from an EMBL/GenBank/DDBJ whole genome shotgun (WGS) entry which is preliminary data.</text>
</comment>
<accession>A0A4Y8ZQH6</accession>
<name>A0A4Y8ZQH6_9SPHN</name>
<dbReference type="EMBL" id="SPDV01000018">
    <property type="protein sequence ID" value="TFI58253.1"/>
    <property type="molecule type" value="Genomic_DNA"/>
</dbReference>